<keyword evidence="14" id="KW-1185">Reference proteome</keyword>
<dbReference type="Gene3D" id="2.60.120.920">
    <property type="match status" value="1"/>
</dbReference>
<accession>A0A8C4YJU9</accession>
<dbReference type="GO" id="GO:0001817">
    <property type="term" value="P:regulation of cytokine production"/>
    <property type="evidence" value="ECO:0007669"/>
    <property type="project" value="TreeGrafter"/>
</dbReference>
<protein>
    <recommendedName>
        <fullName evidence="15">Butyrophilin subfamily 1 member A1-like</fullName>
    </recommendedName>
</protein>
<dbReference type="InterPro" id="IPR036179">
    <property type="entry name" value="Ig-like_dom_sf"/>
</dbReference>
<dbReference type="FunFam" id="2.60.120.920:FF:000004">
    <property type="entry name" value="Butyrophilin subfamily 1 member A1"/>
    <property type="match status" value="1"/>
</dbReference>
<dbReference type="SMART" id="SM00406">
    <property type="entry name" value="IGv"/>
    <property type="match status" value="1"/>
</dbReference>
<dbReference type="GeneTree" id="ENSGT00940000153527"/>
<evidence type="ECO:0000256" key="3">
    <source>
        <dbReference type="ARBA" id="ARBA00022692"/>
    </source>
</evidence>
<evidence type="ECO:0000256" key="7">
    <source>
        <dbReference type="ARBA" id="ARBA00023157"/>
    </source>
</evidence>
<dbReference type="CDD" id="cd05713">
    <property type="entry name" value="IgV_MOG_like"/>
    <property type="match status" value="1"/>
</dbReference>
<evidence type="ECO:0000256" key="5">
    <source>
        <dbReference type="ARBA" id="ARBA00022989"/>
    </source>
</evidence>
<organism evidence="13 14">
    <name type="scientific">Gopherus evgoodei</name>
    <name type="common">Goodes thornscrub tortoise</name>
    <dbReference type="NCBI Taxonomy" id="1825980"/>
    <lineage>
        <taxon>Eukaryota</taxon>
        <taxon>Metazoa</taxon>
        <taxon>Chordata</taxon>
        <taxon>Craniata</taxon>
        <taxon>Vertebrata</taxon>
        <taxon>Euteleostomi</taxon>
        <taxon>Archelosauria</taxon>
        <taxon>Testudinata</taxon>
        <taxon>Testudines</taxon>
        <taxon>Cryptodira</taxon>
        <taxon>Durocryptodira</taxon>
        <taxon>Testudinoidea</taxon>
        <taxon>Testudinidae</taxon>
        <taxon>Gopherus</taxon>
    </lineage>
</organism>
<feature type="domain" description="Ig-like" evidence="12">
    <location>
        <begin position="147"/>
        <end position="233"/>
    </location>
</feature>
<dbReference type="InterPro" id="IPR013320">
    <property type="entry name" value="ConA-like_dom_sf"/>
</dbReference>
<evidence type="ECO:0000313" key="14">
    <source>
        <dbReference type="Proteomes" id="UP000694390"/>
    </source>
</evidence>
<dbReference type="PROSITE" id="PS50835">
    <property type="entry name" value="IG_LIKE"/>
    <property type="match status" value="2"/>
</dbReference>
<dbReference type="SUPFAM" id="SSF48726">
    <property type="entry name" value="Immunoglobulin"/>
    <property type="match status" value="2"/>
</dbReference>
<dbReference type="PROSITE" id="PS50188">
    <property type="entry name" value="B302_SPRY"/>
    <property type="match status" value="1"/>
</dbReference>
<dbReference type="SUPFAM" id="SSF49899">
    <property type="entry name" value="Concanavalin A-like lectins/glucanases"/>
    <property type="match status" value="1"/>
</dbReference>
<dbReference type="InterPro" id="IPR001870">
    <property type="entry name" value="B30.2/SPRY"/>
</dbReference>
<dbReference type="Proteomes" id="UP000694390">
    <property type="component" value="Chromosome 5"/>
</dbReference>
<dbReference type="GO" id="GO:0005102">
    <property type="term" value="F:signaling receptor binding"/>
    <property type="evidence" value="ECO:0007669"/>
    <property type="project" value="TreeGrafter"/>
</dbReference>
<dbReference type="InterPro" id="IPR003599">
    <property type="entry name" value="Ig_sub"/>
</dbReference>
<dbReference type="InterPro" id="IPR003879">
    <property type="entry name" value="Butyrophylin_SPRY"/>
</dbReference>
<dbReference type="InterPro" id="IPR013783">
    <property type="entry name" value="Ig-like_fold"/>
</dbReference>
<evidence type="ECO:0000313" key="13">
    <source>
        <dbReference type="Ensembl" id="ENSGEVP00005026851.1"/>
    </source>
</evidence>
<evidence type="ECO:0000256" key="2">
    <source>
        <dbReference type="ARBA" id="ARBA00007591"/>
    </source>
</evidence>
<dbReference type="InterPro" id="IPR043136">
    <property type="entry name" value="B30.2/SPRY_sf"/>
</dbReference>
<keyword evidence="3 10" id="KW-0812">Transmembrane</keyword>
<dbReference type="FunFam" id="2.60.40.10:FF:000088">
    <property type="entry name" value="Butyrophilin subfamily 1 member A1"/>
    <property type="match status" value="1"/>
</dbReference>
<dbReference type="Gene3D" id="2.60.40.10">
    <property type="entry name" value="Immunoglobulins"/>
    <property type="match status" value="2"/>
</dbReference>
<keyword evidence="4" id="KW-0732">Signal</keyword>
<dbReference type="Pfam" id="PF22705">
    <property type="entry name" value="C2-set_3"/>
    <property type="match status" value="1"/>
</dbReference>
<comment type="similarity">
    <text evidence="2">Belongs to the immunoglobulin superfamily. BTN/MOG family.</text>
</comment>
<evidence type="ECO:0000256" key="9">
    <source>
        <dbReference type="ARBA" id="ARBA00023319"/>
    </source>
</evidence>
<feature type="domain" description="B30.2/SPRY" evidence="11">
    <location>
        <begin position="284"/>
        <end position="480"/>
    </location>
</feature>
<dbReference type="Ensembl" id="ENSGEVT00005028256.1">
    <property type="protein sequence ID" value="ENSGEVP00005026851.1"/>
    <property type="gene ID" value="ENSGEVG00005019044.1"/>
</dbReference>
<dbReference type="Pfam" id="PF07686">
    <property type="entry name" value="V-set"/>
    <property type="match status" value="1"/>
</dbReference>
<comment type="subcellular location">
    <subcellularLocation>
        <location evidence="1">Membrane</location>
        <topology evidence="1">Single-pass type I membrane protein</topology>
    </subcellularLocation>
</comment>
<reference evidence="13" key="3">
    <citation type="submission" date="2025-09" db="UniProtKB">
        <authorList>
            <consortium name="Ensembl"/>
        </authorList>
    </citation>
    <scope>IDENTIFICATION</scope>
</reference>
<evidence type="ECO:0000259" key="11">
    <source>
        <dbReference type="PROSITE" id="PS50188"/>
    </source>
</evidence>
<keyword evidence="8" id="KW-0325">Glycoprotein</keyword>
<name>A0A8C4YJU9_9SAUR</name>
<dbReference type="PANTHER" id="PTHR24100">
    <property type="entry name" value="BUTYROPHILIN"/>
    <property type="match status" value="1"/>
</dbReference>
<evidence type="ECO:0000256" key="6">
    <source>
        <dbReference type="ARBA" id="ARBA00023136"/>
    </source>
</evidence>
<dbReference type="SMART" id="SM00449">
    <property type="entry name" value="SPRY"/>
    <property type="match status" value="1"/>
</dbReference>
<evidence type="ECO:0000256" key="1">
    <source>
        <dbReference type="ARBA" id="ARBA00004479"/>
    </source>
</evidence>
<dbReference type="Pfam" id="PF00622">
    <property type="entry name" value="SPRY"/>
    <property type="match status" value="1"/>
</dbReference>
<dbReference type="CDD" id="cd13745">
    <property type="entry name" value="SPRY_PRY_TRIM39"/>
    <property type="match status" value="1"/>
</dbReference>
<dbReference type="AlphaFoldDB" id="A0A8C4YJU9"/>
<reference evidence="13" key="2">
    <citation type="submission" date="2025-08" db="UniProtKB">
        <authorList>
            <consortium name="Ensembl"/>
        </authorList>
    </citation>
    <scope>IDENTIFICATION</scope>
</reference>
<dbReference type="FunFam" id="2.60.40.10:FF:000208">
    <property type="entry name" value="Butyrophilin subfamily 1 member A1"/>
    <property type="match status" value="1"/>
</dbReference>
<dbReference type="Pfam" id="PF13765">
    <property type="entry name" value="PRY"/>
    <property type="match status" value="1"/>
</dbReference>
<keyword evidence="7" id="KW-1015">Disulfide bond</keyword>
<dbReference type="InterPro" id="IPR006574">
    <property type="entry name" value="PRY"/>
</dbReference>
<dbReference type="PRINTS" id="PR01407">
    <property type="entry name" value="BUTYPHLNCDUF"/>
</dbReference>
<proteinExistence type="inferred from homology"/>
<dbReference type="SMART" id="SM00409">
    <property type="entry name" value="IG"/>
    <property type="match status" value="1"/>
</dbReference>
<evidence type="ECO:0000256" key="8">
    <source>
        <dbReference type="ARBA" id="ARBA00023180"/>
    </source>
</evidence>
<keyword evidence="9" id="KW-0393">Immunoglobulin domain</keyword>
<dbReference type="SMART" id="SM00589">
    <property type="entry name" value="PRY"/>
    <property type="match status" value="1"/>
</dbReference>
<feature type="domain" description="Ig-like" evidence="12">
    <location>
        <begin position="21"/>
        <end position="123"/>
    </location>
</feature>
<dbReference type="PANTHER" id="PTHR24100:SF149">
    <property type="entry name" value="BG-LIKE ANTIGEN 1-RELATED"/>
    <property type="match status" value="1"/>
</dbReference>
<dbReference type="InterPro" id="IPR035033">
    <property type="entry name" value="PRY/SPRY_TRIM39"/>
</dbReference>
<keyword evidence="5 10" id="KW-1133">Transmembrane helix</keyword>
<dbReference type="InterPro" id="IPR007110">
    <property type="entry name" value="Ig-like_dom"/>
</dbReference>
<dbReference type="InterPro" id="IPR053896">
    <property type="entry name" value="BTN3A2-like_Ig-C"/>
</dbReference>
<dbReference type="InterPro" id="IPR013106">
    <property type="entry name" value="Ig_V-set"/>
</dbReference>
<dbReference type="GO" id="GO:0050852">
    <property type="term" value="P:T cell receptor signaling pathway"/>
    <property type="evidence" value="ECO:0007669"/>
    <property type="project" value="TreeGrafter"/>
</dbReference>
<keyword evidence="6 10" id="KW-0472">Membrane</keyword>
<evidence type="ECO:0008006" key="15">
    <source>
        <dbReference type="Google" id="ProtNLM"/>
    </source>
</evidence>
<dbReference type="GO" id="GO:0009897">
    <property type="term" value="C:external side of plasma membrane"/>
    <property type="evidence" value="ECO:0007669"/>
    <property type="project" value="TreeGrafter"/>
</dbReference>
<evidence type="ECO:0000259" key="12">
    <source>
        <dbReference type="PROSITE" id="PS50835"/>
    </source>
</evidence>
<dbReference type="OrthoDB" id="9986391at2759"/>
<evidence type="ECO:0000256" key="10">
    <source>
        <dbReference type="SAM" id="Phobius"/>
    </source>
</evidence>
<evidence type="ECO:0000256" key="4">
    <source>
        <dbReference type="ARBA" id="ARBA00022729"/>
    </source>
</evidence>
<sequence length="525" mass="58412">MLKPLSYPSPAFFFAYNFLCPVSLTVNFKVVSPAQPLMVSVGEDAVLPCHLSPRMNAENMEVRWFRYSFPEVIHLYQDGKDQPEQQILEYQGRTELLRDNITEGSVVLRIHSIRPADEGQYNCFFQSSTFYGAALLELKVAGLGSGPHISIADYEAGGIRVLCTSGGWYPEPEMLWRDSSGQLVPSLSQTKSQQENGLFEAQISFVIKERTHPGLNCYIRNPRLNQEKESTIYIAGQFSSQPETSLWMVALAVVLSVLGFLISPAIYYCWMQHREKGKRVNFPLLPVTGPCPSTDSVTLSPVNVTLDPATAQSNLILSEDRKSVRHGDERQDLPDTPGRFEPYVIVLGAEEFMGGRHYWEVEVGKKPEWTLGVCRESVSRKGSINVTSENGYFVVCLRDGEKYWARTSPLTPLPVRVRPSRVGIFLDYEGGEVSFYNVTDRSHLFTFADTFSEMLRPYFSPCLNEGGKNPEGISVPHSNTCSRDCPFPPLMSPQACSHGDGVKGISCLPPVTPSPLSSQLSAPGL</sequence>
<feature type="transmembrane region" description="Helical" evidence="10">
    <location>
        <begin position="246"/>
        <end position="270"/>
    </location>
</feature>
<dbReference type="InterPro" id="IPR003877">
    <property type="entry name" value="SPRY_dom"/>
</dbReference>
<dbReference type="InterPro" id="IPR050504">
    <property type="entry name" value="IgSF_BTN/MOG"/>
</dbReference>
<reference evidence="13" key="1">
    <citation type="submission" date="2019-06" db="EMBL/GenBank/DDBJ databases">
        <title>G10K-VGP Goodes thornscrub tortoise genome, primary haplotype.</title>
        <authorList>
            <person name="Murphy B."/>
            <person name="Edwards T."/>
            <person name="Rhie A."/>
            <person name="Koren S."/>
            <person name="Phillippy A."/>
            <person name="Fedrigo O."/>
            <person name="Haase B."/>
            <person name="Mountcastle J."/>
            <person name="Lewin H."/>
            <person name="Damas J."/>
            <person name="Howe K."/>
            <person name="Formenti G."/>
            <person name="Myers G."/>
            <person name="Durbin R."/>
            <person name="Jarvis E.D."/>
        </authorList>
    </citation>
    <scope>NUCLEOTIDE SEQUENCE [LARGE SCALE GENOMIC DNA]</scope>
</reference>